<feature type="transmembrane region" description="Helical" evidence="2">
    <location>
        <begin position="43"/>
        <end position="61"/>
    </location>
</feature>
<keyword evidence="13" id="KW-1185">Reference proteome</keyword>
<sequence>MGGHIRSKRTVKYACVISVFFLSGLSLRTRQLAKEILHSLTQIYSLIVVLFLVYYLTLFLLNTSMNKTLIFGMIIMASTFITIAKNVIMTKNDLGNEYAALLNTIIGNILDYGHAIETLSLTVLLRLFIGQAIHLLWIKTSVLSTCCSMGSFKTIETQDHIIYWQFSEKDSAAIMFYSASKTLAMGISVINALYGDTNQALTGLLSLPLIVYHAEQLIIGKLD</sequence>
<dbReference type="Proteomes" id="UP000663869">
    <property type="component" value="Unassembled WGS sequence"/>
</dbReference>
<dbReference type="EMBL" id="CAJNXB010004029">
    <property type="protein sequence ID" value="CAF3352144.1"/>
    <property type="molecule type" value="Genomic_DNA"/>
</dbReference>
<dbReference type="Proteomes" id="UP000663851">
    <property type="component" value="Unassembled WGS sequence"/>
</dbReference>
<evidence type="ECO:0000313" key="13">
    <source>
        <dbReference type="Proteomes" id="UP000663873"/>
    </source>
</evidence>
<keyword evidence="2" id="KW-1133">Transmembrane helix</keyword>
<proteinExistence type="inferred from homology"/>
<accession>A0A821VCC3</accession>
<evidence type="ECO:0000313" key="11">
    <source>
        <dbReference type="EMBL" id="CAF4905143.1"/>
    </source>
</evidence>
<evidence type="ECO:0000313" key="5">
    <source>
        <dbReference type="EMBL" id="CAF3449242.1"/>
    </source>
</evidence>
<dbReference type="EMBL" id="CAJOBS010005808">
    <property type="protein sequence ID" value="CAF4905143.1"/>
    <property type="molecule type" value="Genomic_DNA"/>
</dbReference>
<dbReference type="PANTHER" id="PTHR18640">
    <property type="entry name" value="SOLUTE CARRIER FAMILY 10 MEMBER 7"/>
    <property type="match status" value="1"/>
</dbReference>
<keyword evidence="2" id="KW-0812">Transmembrane</keyword>
<dbReference type="EMBL" id="CAJOBR010008186">
    <property type="protein sequence ID" value="CAF4875378.1"/>
    <property type="molecule type" value="Genomic_DNA"/>
</dbReference>
<dbReference type="EMBL" id="CAJNYU010002712">
    <property type="protein sequence ID" value="CAF3594072.1"/>
    <property type="molecule type" value="Genomic_DNA"/>
</dbReference>
<dbReference type="EMBL" id="CAJOBQ010004398">
    <property type="protein sequence ID" value="CAF4635190.1"/>
    <property type="molecule type" value="Genomic_DNA"/>
</dbReference>
<dbReference type="Proteomes" id="UP000663862">
    <property type="component" value="Unassembled WGS sequence"/>
</dbReference>
<dbReference type="EMBL" id="CAJOBP010005623">
    <property type="protein sequence ID" value="CAF4474077.1"/>
    <property type="molecule type" value="Genomic_DNA"/>
</dbReference>
<evidence type="ECO:0000313" key="10">
    <source>
        <dbReference type="EMBL" id="CAF4875378.1"/>
    </source>
</evidence>
<protein>
    <submittedName>
        <fullName evidence="11">Uncharacterized protein</fullName>
    </submittedName>
</protein>
<gene>
    <name evidence="6" type="ORF">FME351_LOCUS21604</name>
    <name evidence="4" type="ORF">GRG538_LOCUS6237</name>
    <name evidence="8" type="ORF">HFQ381_LOCUS30139</name>
    <name evidence="5" type="ORF">LUA448_LOCUS21784</name>
    <name evidence="10" type="ORF">QYT958_LOCUS28957</name>
    <name evidence="3" type="ORF">TIS948_LOCUS23379</name>
    <name evidence="11" type="ORF">TOA249_LOCUS30977</name>
    <name evidence="9" type="ORF">TSG867_LOCUS29844</name>
    <name evidence="7" type="ORF">UJA718_LOCUS24411</name>
</gene>
<name>A0A821VCC3_9BILA</name>
<dbReference type="GO" id="GO:0005886">
    <property type="term" value="C:plasma membrane"/>
    <property type="evidence" value="ECO:0007669"/>
    <property type="project" value="TreeGrafter"/>
</dbReference>
<dbReference type="Pfam" id="PF13593">
    <property type="entry name" value="SBF_like"/>
    <property type="match status" value="2"/>
</dbReference>
<comment type="similarity">
    <text evidence="1">Belongs to the bile acid:sodium symporter (BASS) (TC 2.A.28) family.</text>
</comment>
<dbReference type="EMBL" id="CAJNYT010000623">
    <property type="protein sequence ID" value="CAF3358902.1"/>
    <property type="molecule type" value="Genomic_DNA"/>
</dbReference>
<dbReference type="EMBL" id="CAJNYD010002892">
    <property type="protein sequence ID" value="CAF3449242.1"/>
    <property type="molecule type" value="Genomic_DNA"/>
</dbReference>
<dbReference type="Proteomes" id="UP000663838">
    <property type="component" value="Unassembled WGS sequence"/>
</dbReference>
<dbReference type="Proteomes" id="UP000663825">
    <property type="component" value="Unassembled WGS sequence"/>
</dbReference>
<dbReference type="Proteomes" id="UP000663833">
    <property type="component" value="Unassembled WGS sequence"/>
</dbReference>
<evidence type="ECO:0000313" key="12">
    <source>
        <dbReference type="Proteomes" id="UP000663838"/>
    </source>
</evidence>
<organism evidence="11 12">
    <name type="scientific">Rotaria socialis</name>
    <dbReference type="NCBI Taxonomy" id="392032"/>
    <lineage>
        <taxon>Eukaryota</taxon>
        <taxon>Metazoa</taxon>
        <taxon>Spiralia</taxon>
        <taxon>Gnathifera</taxon>
        <taxon>Rotifera</taxon>
        <taxon>Eurotatoria</taxon>
        <taxon>Bdelloidea</taxon>
        <taxon>Philodinida</taxon>
        <taxon>Philodinidae</taxon>
        <taxon>Rotaria</taxon>
    </lineage>
</organism>
<dbReference type="Proteomes" id="UP000663873">
    <property type="component" value="Unassembled WGS sequence"/>
</dbReference>
<dbReference type="EMBL" id="CAJOBO010005142">
    <property type="protein sequence ID" value="CAF4537816.1"/>
    <property type="molecule type" value="Genomic_DNA"/>
</dbReference>
<dbReference type="Proteomes" id="UP000663848">
    <property type="component" value="Unassembled WGS sequence"/>
</dbReference>
<evidence type="ECO:0000313" key="3">
    <source>
        <dbReference type="EMBL" id="CAF3352144.1"/>
    </source>
</evidence>
<dbReference type="InterPro" id="IPR016833">
    <property type="entry name" value="Put_Na-Bile_cotransptr"/>
</dbReference>
<comment type="caution">
    <text evidence="11">The sequence shown here is derived from an EMBL/GenBank/DDBJ whole genome shotgun (WGS) entry which is preliminary data.</text>
</comment>
<dbReference type="AlphaFoldDB" id="A0A821VCC3"/>
<evidence type="ECO:0000256" key="1">
    <source>
        <dbReference type="ARBA" id="ARBA00006528"/>
    </source>
</evidence>
<evidence type="ECO:0000313" key="8">
    <source>
        <dbReference type="EMBL" id="CAF4537816.1"/>
    </source>
</evidence>
<dbReference type="Proteomes" id="UP000663872">
    <property type="component" value="Unassembled WGS sequence"/>
</dbReference>
<keyword evidence="2" id="KW-0472">Membrane</keyword>
<dbReference type="Gene3D" id="1.20.1530.20">
    <property type="match status" value="2"/>
</dbReference>
<evidence type="ECO:0000313" key="6">
    <source>
        <dbReference type="EMBL" id="CAF3594072.1"/>
    </source>
</evidence>
<feature type="transmembrane region" description="Helical" evidence="2">
    <location>
        <begin position="68"/>
        <end position="89"/>
    </location>
</feature>
<dbReference type="PANTHER" id="PTHR18640:SF5">
    <property type="entry name" value="SODIUM_BILE ACID COTRANSPORTER 7"/>
    <property type="match status" value="1"/>
</dbReference>
<dbReference type="OrthoDB" id="188035at2759"/>
<dbReference type="InterPro" id="IPR038770">
    <property type="entry name" value="Na+/solute_symporter_sf"/>
</dbReference>
<evidence type="ECO:0000313" key="7">
    <source>
        <dbReference type="EMBL" id="CAF4474077.1"/>
    </source>
</evidence>
<evidence type="ECO:0000256" key="2">
    <source>
        <dbReference type="SAM" id="Phobius"/>
    </source>
</evidence>
<evidence type="ECO:0000313" key="4">
    <source>
        <dbReference type="EMBL" id="CAF3358902.1"/>
    </source>
</evidence>
<evidence type="ECO:0000313" key="9">
    <source>
        <dbReference type="EMBL" id="CAF4635190.1"/>
    </source>
</evidence>
<reference evidence="11" key="1">
    <citation type="submission" date="2021-02" db="EMBL/GenBank/DDBJ databases">
        <authorList>
            <person name="Nowell W R."/>
        </authorList>
    </citation>
    <scope>NUCLEOTIDE SEQUENCE</scope>
</reference>